<feature type="compositionally biased region" description="Polar residues" evidence="1">
    <location>
        <begin position="1316"/>
        <end position="1331"/>
    </location>
</feature>
<gene>
    <name evidence="2" type="ORF">SAMD00023353_1000500</name>
</gene>
<dbReference type="STRING" id="77044.A0A1W2TBX3"/>
<protein>
    <submittedName>
        <fullName evidence="2">Uncharacterized protein</fullName>
    </submittedName>
</protein>
<accession>A0A1W2TBX3</accession>
<feature type="region of interest" description="Disordered" evidence="1">
    <location>
        <begin position="1243"/>
        <end position="1377"/>
    </location>
</feature>
<keyword evidence="3" id="KW-1185">Reference proteome</keyword>
<proteinExistence type="predicted"/>
<feature type="region of interest" description="Disordered" evidence="1">
    <location>
        <begin position="1072"/>
        <end position="1125"/>
    </location>
</feature>
<dbReference type="Proteomes" id="UP000054516">
    <property type="component" value="Unassembled WGS sequence"/>
</dbReference>
<feature type="compositionally biased region" description="Low complexity" evidence="1">
    <location>
        <begin position="1258"/>
        <end position="1271"/>
    </location>
</feature>
<organism evidence="2">
    <name type="scientific">Rosellinia necatrix</name>
    <name type="common">White root-rot fungus</name>
    <dbReference type="NCBI Taxonomy" id="77044"/>
    <lineage>
        <taxon>Eukaryota</taxon>
        <taxon>Fungi</taxon>
        <taxon>Dikarya</taxon>
        <taxon>Ascomycota</taxon>
        <taxon>Pezizomycotina</taxon>
        <taxon>Sordariomycetes</taxon>
        <taxon>Xylariomycetidae</taxon>
        <taxon>Xylariales</taxon>
        <taxon>Xylariaceae</taxon>
        <taxon>Rosellinia</taxon>
    </lineage>
</organism>
<evidence type="ECO:0000256" key="1">
    <source>
        <dbReference type="SAM" id="MobiDB-lite"/>
    </source>
</evidence>
<feature type="region of interest" description="Disordered" evidence="1">
    <location>
        <begin position="164"/>
        <end position="187"/>
    </location>
</feature>
<feature type="compositionally biased region" description="Low complexity" evidence="1">
    <location>
        <begin position="1103"/>
        <end position="1125"/>
    </location>
</feature>
<dbReference type="OrthoDB" id="5422628at2759"/>
<reference evidence="2" key="1">
    <citation type="submission" date="2016-03" db="EMBL/GenBank/DDBJ databases">
        <title>Draft genome sequence of Rosellinia necatrix.</title>
        <authorList>
            <person name="Kanematsu S."/>
        </authorList>
    </citation>
    <scope>NUCLEOTIDE SEQUENCE [LARGE SCALE GENOMIC DNA]</scope>
    <source>
        <strain evidence="2">W97</strain>
    </source>
</reference>
<evidence type="ECO:0000313" key="3">
    <source>
        <dbReference type="Proteomes" id="UP000054516"/>
    </source>
</evidence>
<sequence>MAPIQGPSSGIHWQRLLQRLEDLYKNDALGKYEYENTTAKSINIQEKVLFSTDRHDPSIIIPQILLYLRDNDAGRDTNWSVNFPLIRSYLASVHRQMVTGSLGFGDAKLRAALEDARVMVKVHLRSEKFALEKTPWTTQILRGQATQKRLLTYPTIFPLPEPDRAKSRYRPVNPTPRPEDTSPLRDTTLNVLDPTEIDSYINSENKFFNSIQLSVKIGQGYYPTREPGRFEIESRAYEWFVGHGVSETCARVPPSHESAPMGDKVIAFYHRRGWQRAVLQQSLNLFTNHENRVINTPWRRPVLPYDPPAPLPKDISYIPRVVPNRAMSEKDKDPFSWLHLSFQHTQIVDFLADYQRRHYNNQSWGNFLASELPINFRGPRIYRGLAVHDRYWLKIGKDLESLESLLQSAWAAAPRPLLRAIMRDIDAGRQENTGGPNMDNSQRLPVWDNDDLQDRKRHWRRDIKRRIGIDNREDNTNDDNFKLVGDFEVSWLRRLCEPSRTLNMCHPSNQPTRNVAIMFDAKLQSYFRDLALSGTPDAKTLHVWAENNDDVDEVMRGYTPNTLHTVLAYINGCTESELKLTGDTESNPEHSNASYQFSLDEAEFLCVELQNLGRCVFIPGRGRQPARVDRPRYNVHPEDRVMWRYTDLQQFQRSNERYIDDMEDHYGAAYGKWSLYNGNRPRFCREIEYMLDHVGPEFPSELERVETQEKNPASDEAFANRRAFIRRYLVPEGLCRIGPVMTDSIEDQQDSPCPDDFAPWDILGAYLTNYHKRHKEKRSTANYHYSDEPYQPQTSERTIQFFRNLAYRMGRTMRYVNRIKERLQYFENKPNKGVANPLLDLSTDLKVPRPKINLSTTSISTPVVVEKWWHAISVKDYDIAIAKWNAAVREGSGEVALLPPDIKDVLSSADPDSAFQDLHKGDQNPFTIIREGIIDDCFRNRPAMYPSRLGGFKDQEDKEFQGHERPNLFVWATKDQRRYQAQHTRQYFFNMQRWPPSRILPRKLEAIRERKDEVSRVNPSKPDQAYGILTYRVPIGKEKPLYARPLIQHGRDPDDWREFGIEQGIDAEATIPGSYTNFVGGDGNNNNLRGDSETNRGDNIGDSSNYYNTGNNSNNNNNNSSNSFVSNEAMTAKDNTKRNGLVPFRRSDEKFAPGPAVFPMGDTLLQKVLISHELNNALYPARPFYKDRLLGLPKVWQKITGAEAPLIPLVPQVARSSIPRSNPMKRKMPIEFLNGSAATKKFRSDASAPLQPGGTGGQFAAATAAKQTPGGISREAPKTPRTPAPVSGEKQDIVGGHYPTPVTDSKPTKSRRKSESVPTPSRTDTGKNTGKATGPKTGDTEGGRRGGKNGTWNDLFARTPGVGTGRTQSSPTPFSLRVYPDPNRELARSRFIEDFPHGWVSTPTELHNLFTSATMALEFSINRQLASQNVQTTHQKLKTLAESVTPLQSYAQLGANNNFDIHCVNQLVQAFGERNRLKLQLGVAQEDPDHTNSLLLPGGYPKKFAAYLVGSKYNDAPDKIVVWVRLSYVGKFSGSLVNPYSNIHYNCYKGVSGREEA</sequence>
<evidence type="ECO:0000313" key="2">
    <source>
        <dbReference type="EMBL" id="GAP85454.2"/>
    </source>
</evidence>
<name>A0A1W2TBX3_ROSNE</name>
<dbReference type="EMBL" id="DF977455">
    <property type="protein sequence ID" value="GAP85454.2"/>
    <property type="molecule type" value="Genomic_DNA"/>
</dbReference>